<evidence type="ECO:0000313" key="7">
    <source>
        <dbReference type="EMBL" id="CAF1260665.1"/>
    </source>
</evidence>
<dbReference type="EMBL" id="CAJOAY010005594">
    <property type="protein sequence ID" value="CAF4112997.1"/>
    <property type="molecule type" value="Genomic_DNA"/>
</dbReference>
<dbReference type="EMBL" id="CAJNON010000434">
    <property type="protein sequence ID" value="CAF1260665.1"/>
    <property type="molecule type" value="Genomic_DNA"/>
</dbReference>
<evidence type="ECO:0000313" key="8">
    <source>
        <dbReference type="EMBL" id="CAF4112997.1"/>
    </source>
</evidence>
<accession>A0A819VP51</accession>
<comment type="caution">
    <text evidence="8">The sequence shown here is derived from an EMBL/GenBank/DDBJ whole genome shotgun (WGS) entry which is preliminary data.</text>
</comment>
<feature type="domain" description="G-protein coupled receptors family 1 profile" evidence="6">
    <location>
        <begin position="31"/>
        <end position="295"/>
    </location>
</feature>
<dbReference type="SUPFAM" id="SSF81321">
    <property type="entry name" value="Family A G protein-coupled receptor-like"/>
    <property type="match status" value="1"/>
</dbReference>
<dbReference type="GO" id="GO:0016020">
    <property type="term" value="C:membrane"/>
    <property type="evidence" value="ECO:0007669"/>
    <property type="project" value="UniProtKB-SubCell"/>
</dbReference>
<feature type="transmembrane region" description="Helical" evidence="5">
    <location>
        <begin position="49"/>
        <end position="74"/>
    </location>
</feature>
<keyword evidence="2 5" id="KW-0812">Transmembrane</keyword>
<feature type="transmembrane region" description="Helical" evidence="5">
    <location>
        <begin position="229"/>
        <end position="253"/>
    </location>
</feature>
<reference evidence="8" key="1">
    <citation type="submission" date="2021-02" db="EMBL/GenBank/DDBJ databases">
        <authorList>
            <person name="Nowell W R."/>
        </authorList>
    </citation>
    <scope>NUCLEOTIDE SEQUENCE</scope>
</reference>
<dbReference type="Gene3D" id="1.20.1070.10">
    <property type="entry name" value="Rhodopsin 7-helix transmembrane proteins"/>
    <property type="match status" value="1"/>
</dbReference>
<dbReference type="InterPro" id="IPR017452">
    <property type="entry name" value="GPCR_Rhodpsn_7TM"/>
</dbReference>
<dbReference type="CDD" id="cd00637">
    <property type="entry name" value="7tm_classA_rhodopsin-like"/>
    <property type="match status" value="1"/>
</dbReference>
<protein>
    <recommendedName>
        <fullName evidence="6">G-protein coupled receptors family 1 profile domain-containing protein</fullName>
    </recommendedName>
</protein>
<feature type="transmembrane region" description="Helical" evidence="5">
    <location>
        <begin position="136"/>
        <end position="155"/>
    </location>
</feature>
<keyword evidence="3 5" id="KW-1133">Transmembrane helix</keyword>
<dbReference type="Proteomes" id="UP000663881">
    <property type="component" value="Unassembled WGS sequence"/>
</dbReference>
<evidence type="ECO:0000256" key="4">
    <source>
        <dbReference type="ARBA" id="ARBA00023136"/>
    </source>
</evidence>
<dbReference type="AlphaFoldDB" id="A0A819VP51"/>
<feature type="transmembrane region" description="Helical" evidence="5">
    <location>
        <begin position="94"/>
        <end position="116"/>
    </location>
</feature>
<organism evidence="8 9">
    <name type="scientific">Adineta steineri</name>
    <dbReference type="NCBI Taxonomy" id="433720"/>
    <lineage>
        <taxon>Eukaryota</taxon>
        <taxon>Metazoa</taxon>
        <taxon>Spiralia</taxon>
        <taxon>Gnathifera</taxon>
        <taxon>Rotifera</taxon>
        <taxon>Eurotatoria</taxon>
        <taxon>Bdelloidea</taxon>
        <taxon>Adinetida</taxon>
        <taxon>Adinetidae</taxon>
        <taxon>Adineta</taxon>
    </lineage>
</organism>
<name>A0A819VP51_9BILA</name>
<feature type="transmembrane region" description="Helical" evidence="5">
    <location>
        <begin position="269"/>
        <end position="286"/>
    </location>
</feature>
<evidence type="ECO:0000259" key="6">
    <source>
        <dbReference type="PROSITE" id="PS50262"/>
    </source>
</evidence>
<keyword evidence="4 5" id="KW-0472">Membrane</keyword>
<dbReference type="PROSITE" id="PS50262">
    <property type="entry name" value="G_PROTEIN_RECEP_F1_2"/>
    <property type="match status" value="1"/>
</dbReference>
<feature type="transmembrane region" description="Helical" evidence="5">
    <location>
        <begin position="175"/>
        <end position="200"/>
    </location>
</feature>
<evidence type="ECO:0000256" key="5">
    <source>
        <dbReference type="SAM" id="Phobius"/>
    </source>
</evidence>
<gene>
    <name evidence="8" type="ORF">OKA104_LOCUS36317</name>
    <name evidence="7" type="ORF">VCS650_LOCUS28854</name>
</gene>
<evidence type="ECO:0000256" key="1">
    <source>
        <dbReference type="ARBA" id="ARBA00004370"/>
    </source>
</evidence>
<feature type="transmembrane region" description="Helical" evidence="5">
    <location>
        <begin position="12"/>
        <end position="37"/>
    </location>
</feature>
<proteinExistence type="predicted"/>
<dbReference type="Proteomes" id="UP000663891">
    <property type="component" value="Unassembled WGS sequence"/>
</dbReference>
<evidence type="ECO:0000313" key="9">
    <source>
        <dbReference type="Proteomes" id="UP000663881"/>
    </source>
</evidence>
<sequence length="317" mass="37442">MNSSTQYITNLIIDYSIIGFSSTGILISISMLTFILYHIIKNKIKSIRIALLLTGNMYFALLLFFTLIIDTYTYTLEGHIYGNIFTNNTKLCRVRAYFVTTVICALFYSNTLQAIYRFCRIIFYMKKKFQSFQIHIIIIVIQWIICFIVTSPALFLNRFEYLPDDYHCQIPYGNFQTIILYGCIIYIIPLTITIGCYIFTLRKMHNENNRFRQIITQIQRFIIQREMNILFRLCILLGFMITFFIPSTIIFLINQFTGYLPWWSSQIRWLSYVLSMICVTIILAFISPHIRNLWINSTGFRKLFPKNKIAPAVIKIN</sequence>
<evidence type="ECO:0000256" key="2">
    <source>
        <dbReference type="ARBA" id="ARBA00022692"/>
    </source>
</evidence>
<evidence type="ECO:0000256" key="3">
    <source>
        <dbReference type="ARBA" id="ARBA00022989"/>
    </source>
</evidence>
<comment type="subcellular location">
    <subcellularLocation>
        <location evidence="1">Membrane</location>
    </subcellularLocation>
</comment>